<protein>
    <submittedName>
        <fullName evidence="2">Nicotinamide mononucleotide transporter</fullName>
    </submittedName>
</protein>
<reference evidence="2 3" key="1">
    <citation type="submission" date="2018-10" db="EMBL/GenBank/DDBJ databases">
        <title>Genomic Encyclopedia of Type Strains, Phase IV (KMG-IV): sequencing the most valuable type-strain genomes for metagenomic binning, comparative biology and taxonomic classification.</title>
        <authorList>
            <person name="Goeker M."/>
        </authorList>
    </citation>
    <scope>NUCLEOTIDE SEQUENCE [LARGE SCALE GENOMIC DNA]</scope>
    <source>
        <strain evidence="2 3">DSM 15521</strain>
    </source>
</reference>
<evidence type="ECO:0000256" key="1">
    <source>
        <dbReference type="SAM" id="Phobius"/>
    </source>
</evidence>
<proteinExistence type="predicted"/>
<dbReference type="EMBL" id="RBIE01000004">
    <property type="protein sequence ID" value="RKQ60432.1"/>
    <property type="molecule type" value="Genomic_DNA"/>
</dbReference>
<evidence type="ECO:0000313" key="3">
    <source>
        <dbReference type="Proteomes" id="UP000280881"/>
    </source>
</evidence>
<accession>A0A420W5R3</accession>
<sequence>MERTRFQKALEIVASIVGVVALFITAIGFPQVGFVVALFASMLYAVYGYLTKQYGIMVSSLIYGTVEVIGIIRWVFMGKGHGA</sequence>
<keyword evidence="1" id="KW-0812">Transmembrane</keyword>
<keyword evidence="1" id="KW-0472">Membrane</keyword>
<name>A0A420W5R3_9BACT</name>
<evidence type="ECO:0000313" key="2">
    <source>
        <dbReference type="EMBL" id="RKQ60432.1"/>
    </source>
</evidence>
<keyword evidence="1" id="KW-1133">Transmembrane helix</keyword>
<dbReference type="RefSeq" id="WP_121171653.1">
    <property type="nucleotide sequence ID" value="NZ_RBIE01000004.1"/>
</dbReference>
<dbReference type="Proteomes" id="UP000280881">
    <property type="component" value="Unassembled WGS sequence"/>
</dbReference>
<dbReference type="OrthoDB" id="14978at2"/>
<dbReference type="AlphaFoldDB" id="A0A420W5R3"/>
<comment type="caution">
    <text evidence="2">The sequence shown here is derived from an EMBL/GenBank/DDBJ whole genome shotgun (WGS) entry which is preliminary data.</text>
</comment>
<feature type="transmembrane region" description="Helical" evidence="1">
    <location>
        <begin position="12"/>
        <end position="42"/>
    </location>
</feature>
<gene>
    <name evidence="2" type="ORF">C7457_1509</name>
</gene>
<organism evidence="2 3">
    <name type="scientific">Thermovibrio guaymasensis</name>
    <dbReference type="NCBI Taxonomy" id="240167"/>
    <lineage>
        <taxon>Bacteria</taxon>
        <taxon>Pseudomonadati</taxon>
        <taxon>Aquificota</taxon>
        <taxon>Aquificia</taxon>
        <taxon>Desulfurobacteriales</taxon>
        <taxon>Desulfurobacteriaceae</taxon>
        <taxon>Thermovibrio</taxon>
    </lineage>
</organism>
<feature type="transmembrane region" description="Helical" evidence="1">
    <location>
        <begin position="54"/>
        <end position="76"/>
    </location>
</feature>
<keyword evidence="3" id="KW-1185">Reference proteome</keyword>